<protein>
    <submittedName>
        <fullName evidence="2">Uncharacterized protein</fullName>
    </submittedName>
</protein>
<dbReference type="EMBL" id="LWDG02000543">
    <property type="protein sequence ID" value="KAE8264369.1"/>
    <property type="molecule type" value="Genomic_DNA"/>
</dbReference>
<feature type="compositionally biased region" description="Polar residues" evidence="1">
    <location>
        <begin position="96"/>
        <end position="121"/>
    </location>
</feature>
<reference evidence="2" key="1">
    <citation type="submission" date="2016-04" db="EMBL/GenBank/DDBJ databases">
        <authorList>
            <person name="Nguyen H.D."/>
            <person name="Samba Siva P."/>
            <person name="Cullis J."/>
            <person name="Levesque C.A."/>
            <person name="Hambleton S."/>
        </authorList>
    </citation>
    <scope>NUCLEOTIDE SEQUENCE</scope>
    <source>
        <strain evidence="2">DAOMC 236422</strain>
    </source>
</reference>
<accession>A0A8X7N443</accession>
<evidence type="ECO:0000256" key="1">
    <source>
        <dbReference type="SAM" id="MobiDB-lite"/>
    </source>
</evidence>
<evidence type="ECO:0000313" key="2">
    <source>
        <dbReference type="EMBL" id="KAE8264369.1"/>
    </source>
</evidence>
<gene>
    <name evidence="2" type="ORF">A4X09_0g6983</name>
</gene>
<evidence type="ECO:0000313" key="3">
    <source>
        <dbReference type="Proteomes" id="UP000078113"/>
    </source>
</evidence>
<proteinExistence type="predicted"/>
<organism evidence="2 3">
    <name type="scientific">Tilletia walkeri</name>
    <dbReference type="NCBI Taxonomy" id="117179"/>
    <lineage>
        <taxon>Eukaryota</taxon>
        <taxon>Fungi</taxon>
        <taxon>Dikarya</taxon>
        <taxon>Basidiomycota</taxon>
        <taxon>Ustilaginomycotina</taxon>
        <taxon>Exobasidiomycetes</taxon>
        <taxon>Tilletiales</taxon>
        <taxon>Tilletiaceae</taxon>
        <taxon>Tilletia</taxon>
    </lineage>
</organism>
<name>A0A8X7N443_9BASI</name>
<feature type="region of interest" description="Disordered" evidence="1">
    <location>
        <begin position="94"/>
        <end position="127"/>
    </location>
</feature>
<reference evidence="2" key="2">
    <citation type="journal article" date="2019" name="IMA Fungus">
        <title>Genome sequencing and comparison of five Tilletia species to identify candidate genes for the detection of regulated species infecting wheat.</title>
        <authorList>
            <person name="Nguyen H.D.T."/>
            <person name="Sultana T."/>
            <person name="Kesanakurti P."/>
            <person name="Hambleton S."/>
        </authorList>
    </citation>
    <scope>NUCLEOTIDE SEQUENCE</scope>
    <source>
        <strain evidence="2">DAOMC 236422</strain>
    </source>
</reference>
<dbReference type="Proteomes" id="UP000078113">
    <property type="component" value="Unassembled WGS sequence"/>
</dbReference>
<keyword evidence="3" id="KW-1185">Reference proteome</keyword>
<dbReference type="AlphaFoldDB" id="A0A8X7N443"/>
<comment type="caution">
    <text evidence="2">The sequence shown here is derived from an EMBL/GenBank/DDBJ whole genome shotgun (WGS) entry which is preliminary data.</text>
</comment>
<sequence>MAPGTSHLSLPPKDVKHLCTISKLHQSENRAKISLDSVIQSEGSSDFTTAPIYGLRGWITKSCQGFHITVRAPVGRDEKTFRTNPRLYSYPILQPFGSSSTTATGNDASSDPFSTVFTLSGPTPLGG</sequence>